<feature type="transmembrane region" description="Helical" evidence="9">
    <location>
        <begin position="60"/>
        <end position="86"/>
    </location>
</feature>
<name>A0AAE0RH42_9TELE</name>
<reference evidence="10" key="1">
    <citation type="submission" date="2023-06" db="EMBL/GenBank/DDBJ databases">
        <title>Male Hemibagrus guttatus genome.</title>
        <authorList>
            <person name="Bian C."/>
        </authorList>
    </citation>
    <scope>NUCLEOTIDE SEQUENCE</scope>
    <source>
        <strain evidence="10">Male_cb2023</strain>
        <tissue evidence="10">Muscle</tissue>
    </source>
</reference>
<keyword evidence="2" id="KW-1003">Cell membrane</keyword>
<accession>A0AAE0RH42</accession>
<evidence type="ECO:0000256" key="8">
    <source>
        <dbReference type="ARBA" id="ARBA00023224"/>
    </source>
</evidence>
<comment type="subcellular location">
    <subcellularLocation>
        <location evidence="1">Cell membrane</location>
        <topology evidence="1">Multi-pass membrane protein</topology>
    </subcellularLocation>
</comment>
<dbReference type="EMBL" id="JAUCMX010000002">
    <property type="protein sequence ID" value="KAK3553378.1"/>
    <property type="molecule type" value="Genomic_DNA"/>
</dbReference>
<evidence type="ECO:0000256" key="3">
    <source>
        <dbReference type="ARBA" id="ARBA00022692"/>
    </source>
</evidence>
<dbReference type="CDD" id="cd00637">
    <property type="entry name" value="7tm_classA_rhodopsin-like"/>
    <property type="match status" value="1"/>
</dbReference>
<keyword evidence="6 9" id="KW-0472">Membrane</keyword>
<dbReference type="AlphaFoldDB" id="A0AAE0RH42"/>
<keyword evidence="5" id="KW-0297">G-protein coupled receptor</keyword>
<feature type="transmembrane region" description="Helical" evidence="9">
    <location>
        <begin position="106"/>
        <end position="128"/>
    </location>
</feature>
<keyword evidence="7" id="KW-0675">Receptor</keyword>
<evidence type="ECO:0000256" key="4">
    <source>
        <dbReference type="ARBA" id="ARBA00022989"/>
    </source>
</evidence>
<evidence type="ECO:0000256" key="9">
    <source>
        <dbReference type="SAM" id="Phobius"/>
    </source>
</evidence>
<dbReference type="Proteomes" id="UP001274896">
    <property type="component" value="Unassembled WGS sequence"/>
</dbReference>
<dbReference type="PRINTS" id="PR00237">
    <property type="entry name" value="GPCRRHODOPSN"/>
</dbReference>
<gene>
    <name evidence="10" type="ORF">QTP70_003546</name>
</gene>
<sequence length="248" mass="27448">MHVNITTNITKWEEEEEPWSSVEKSVIVVILSIQIVLGILGNCLVLIVKMVCRDQYQCVYWLPFVSLTLSDLCCSLLIMTSSLLAVLTGGQRSPWCEVVSLFKFTFITSSIGSIGAIFGVVPVIYNWVRFDPAEMMCAVFWESSYSDMLVYILCTITITILPSFLLIITCSLLTWAGYGKNCARPSDLSSVTPLLVGTYLICYTPFILSEKLGTEHRISHDAAPLEQGLSGALFKSLSPNPPINNPES</sequence>
<evidence type="ECO:0000256" key="1">
    <source>
        <dbReference type="ARBA" id="ARBA00004651"/>
    </source>
</evidence>
<evidence type="ECO:0000313" key="11">
    <source>
        <dbReference type="Proteomes" id="UP001274896"/>
    </source>
</evidence>
<dbReference type="GO" id="GO:0004930">
    <property type="term" value="F:G protein-coupled receptor activity"/>
    <property type="evidence" value="ECO:0007669"/>
    <property type="project" value="UniProtKB-KW"/>
</dbReference>
<evidence type="ECO:0000256" key="7">
    <source>
        <dbReference type="ARBA" id="ARBA00023170"/>
    </source>
</evidence>
<protein>
    <recommendedName>
        <fullName evidence="12">G-protein coupled receptors family 1 profile domain-containing protein</fullName>
    </recommendedName>
</protein>
<keyword evidence="8" id="KW-0807">Transducer</keyword>
<keyword evidence="3 9" id="KW-0812">Transmembrane</keyword>
<evidence type="ECO:0000256" key="6">
    <source>
        <dbReference type="ARBA" id="ARBA00023136"/>
    </source>
</evidence>
<feature type="transmembrane region" description="Helical" evidence="9">
    <location>
        <begin position="26"/>
        <end position="48"/>
    </location>
</feature>
<feature type="transmembrane region" description="Helical" evidence="9">
    <location>
        <begin position="149"/>
        <end position="176"/>
    </location>
</feature>
<dbReference type="PANTHER" id="PTHR22752">
    <property type="entry name" value="G PROTEIN-COUPLED RECEPTOR"/>
    <property type="match status" value="1"/>
</dbReference>
<dbReference type="Gene3D" id="1.20.1070.10">
    <property type="entry name" value="Rhodopsin 7-helix transmembrane proteins"/>
    <property type="match status" value="1"/>
</dbReference>
<evidence type="ECO:0000256" key="5">
    <source>
        <dbReference type="ARBA" id="ARBA00023040"/>
    </source>
</evidence>
<keyword evidence="11" id="KW-1185">Reference proteome</keyword>
<organism evidence="10 11">
    <name type="scientific">Hemibagrus guttatus</name>
    <dbReference type="NCBI Taxonomy" id="175788"/>
    <lineage>
        <taxon>Eukaryota</taxon>
        <taxon>Metazoa</taxon>
        <taxon>Chordata</taxon>
        <taxon>Craniata</taxon>
        <taxon>Vertebrata</taxon>
        <taxon>Euteleostomi</taxon>
        <taxon>Actinopterygii</taxon>
        <taxon>Neopterygii</taxon>
        <taxon>Teleostei</taxon>
        <taxon>Ostariophysi</taxon>
        <taxon>Siluriformes</taxon>
        <taxon>Bagridae</taxon>
        <taxon>Hemibagrus</taxon>
    </lineage>
</organism>
<dbReference type="GO" id="GO:0005886">
    <property type="term" value="C:plasma membrane"/>
    <property type="evidence" value="ECO:0007669"/>
    <property type="project" value="UniProtKB-SubCell"/>
</dbReference>
<dbReference type="InterPro" id="IPR000276">
    <property type="entry name" value="GPCR_Rhodpsn"/>
</dbReference>
<proteinExistence type="predicted"/>
<evidence type="ECO:0000256" key="2">
    <source>
        <dbReference type="ARBA" id="ARBA00022475"/>
    </source>
</evidence>
<feature type="transmembrane region" description="Helical" evidence="9">
    <location>
        <begin position="188"/>
        <end position="208"/>
    </location>
</feature>
<keyword evidence="4 9" id="KW-1133">Transmembrane helix</keyword>
<evidence type="ECO:0000313" key="10">
    <source>
        <dbReference type="EMBL" id="KAK3553378.1"/>
    </source>
</evidence>
<dbReference type="SUPFAM" id="SSF81321">
    <property type="entry name" value="Family A G protein-coupled receptor-like"/>
    <property type="match status" value="1"/>
</dbReference>
<comment type="caution">
    <text evidence="10">The sequence shown here is derived from an EMBL/GenBank/DDBJ whole genome shotgun (WGS) entry which is preliminary data.</text>
</comment>
<evidence type="ECO:0008006" key="12">
    <source>
        <dbReference type="Google" id="ProtNLM"/>
    </source>
</evidence>